<dbReference type="AlphaFoldDB" id="A0AAC8QG86"/>
<dbReference type="Proteomes" id="UP000035579">
    <property type="component" value="Chromosome"/>
</dbReference>
<evidence type="ECO:0000313" key="5">
    <source>
        <dbReference type="Proteomes" id="UP000256345"/>
    </source>
</evidence>
<sequence>MADKPRIPTGRTKEPTHREAQEPTGANFQPRNAGELEDAIDAAAARVAQDINANARARAAENPGPMQDTSWEARVERGEEWEEQDDKDAVRNHDINEDVYKREAPSDQRDEKTASPVDRDRER</sequence>
<dbReference type="RefSeq" id="WP_053067140.1">
    <property type="nucleotide sequence ID" value="NZ_CP011509.1"/>
</dbReference>
<keyword evidence="5" id="KW-1185">Reference proteome</keyword>
<organism evidence="2 4">
    <name type="scientific">Archangium gephyra</name>
    <dbReference type="NCBI Taxonomy" id="48"/>
    <lineage>
        <taxon>Bacteria</taxon>
        <taxon>Pseudomonadati</taxon>
        <taxon>Myxococcota</taxon>
        <taxon>Myxococcia</taxon>
        <taxon>Myxococcales</taxon>
        <taxon>Cystobacterineae</taxon>
        <taxon>Archangiaceae</taxon>
        <taxon>Archangium</taxon>
    </lineage>
</organism>
<feature type="region of interest" description="Disordered" evidence="1">
    <location>
        <begin position="54"/>
        <end position="123"/>
    </location>
</feature>
<accession>A0AAC8QG86</accession>
<proteinExistence type="predicted"/>
<dbReference type="EMBL" id="QUMU01000005">
    <property type="protein sequence ID" value="REG31814.1"/>
    <property type="molecule type" value="Genomic_DNA"/>
</dbReference>
<feature type="compositionally biased region" description="Basic and acidic residues" evidence="1">
    <location>
        <begin position="87"/>
        <end position="123"/>
    </location>
</feature>
<feature type="region of interest" description="Disordered" evidence="1">
    <location>
        <begin position="1"/>
        <end position="38"/>
    </location>
</feature>
<evidence type="ECO:0000313" key="2">
    <source>
        <dbReference type="EMBL" id="AKJ06895.1"/>
    </source>
</evidence>
<name>A0AAC8QG86_9BACT</name>
<evidence type="ECO:0000256" key="1">
    <source>
        <dbReference type="SAM" id="MobiDB-lite"/>
    </source>
</evidence>
<dbReference type="EMBL" id="CP011509">
    <property type="protein sequence ID" value="AKJ06895.1"/>
    <property type="molecule type" value="Genomic_DNA"/>
</dbReference>
<protein>
    <submittedName>
        <fullName evidence="2">Uncharacterized protein</fullName>
    </submittedName>
</protein>
<gene>
    <name evidence="2" type="ORF">AA314_08521</name>
    <name evidence="3" type="ORF">ATI61_105138</name>
</gene>
<evidence type="ECO:0000313" key="3">
    <source>
        <dbReference type="EMBL" id="REG31814.1"/>
    </source>
</evidence>
<reference evidence="2 4" key="1">
    <citation type="submission" date="2015-05" db="EMBL/GenBank/DDBJ databases">
        <title>Genome assembly of Archangium gephyra DSM 2261.</title>
        <authorList>
            <person name="Sharma G."/>
            <person name="Subramanian S."/>
        </authorList>
    </citation>
    <scope>NUCLEOTIDE SEQUENCE [LARGE SCALE GENOMIC DNA]</scope>
    <source>
        <strain evidence="2 4">DSM 2261</strain>
    </source>
</reference>
<feature type="compositionally biased region" description="Basic and acidic residues" evidence="1">
    <location>
        <begin position="1"/>
        <end position="21"/>
    </location>
</feature>
<reference evidence="3 5" key="2">
    <citation type="submission" date="2018-08" db="EMBL/GenBank/DDBJ databases">
        <title>Genomic Encyclopedia of Archaeal and Bacterial Type Strains, Phase II (KMG-II): from individual species to whole genera.</title>
        <authorList>
            <person name="Goeker M."/>
        </authorList>
    </citation>
    <scope>NUCLEOTIDE SEQUENCE [LARGE SCALE GENOMIC DNA]</scope>
    <source>
        <strain evidence="3 5">DSM 2261</strain>
    </source>
</reference>
<dbReference type="Proteomes" id="UP000256345">
    <property type="component" value="Unassembled WGS sequence"/>
</dbReference>
<evidence type="ECO:0000313" key="4">
    <source>
        <dbReference type="Proteomes" id="UP000035579"/>
    </source>
</evidence>
<dbReference type="KEGG" id="age:AA314_08521"/>